<dbReference type="InterPro" id="IPR011990">
    <property type="entry name" value="TPR-like_helical_dom_sf"/>
</dbReference>
<dbReference type="AlphaFoldDB" id="A0A7X3GXL0"/>
<dbReference type="SUPFAM" id="SSF48452">
    <property type="entry name" value="TPR-like"/>
    <property type="match status" value="1"/>
</dbReference>
<proteinExistence type="predicted"/>
<accession>A0A7X3GXL0</accession>
<organism evidence="2 3">
    <name type="scientific">Vreelandella zhuhanensis</name>
    <dbReference type="NCBI Taxonomy" id="2684210"/>
    <lineage>
        <taxon>Bacteria</taxon>
        <taxon>Pseudomonadati</taxon>
        <taxon>Pseudomonadota</taxon>
        <taxon>Gammaproteobacteria</taxon>
        <taxon>Oceanospirillales</taxon>
        <taxon>Halomonadaceae</taxon>
        <taxon>Vreelandella</taxon>
    </lineage>
</organism>
<protein>
    <recommendedName>
        <fullName evidence="4">Tetratricopeptide repeat protein</fullName>
    </recommendedName>
</protein>
<keyword evidence="3" id="KW-1185">Reference proteome</keyword>
<evidence type="ECO:0000313" key="2">
    <source>
        <dbReference type="EMBL" id="MWJ26765.1"/>
    </source>
</evidence>
<comment type="caution">
    <text evidence="2">The sequence shown here is derived from an EMBL/GenBank/DDBJ whole genome shotgun (WGS) entry which is preliminary data.</text>
</comment>
<dbReference type="Gene3D" id="1.25.40.10">
    <property type="entry name" value="Tetratricopeptide repeat domain"/>
    <property type="match status" value="2"/>
</dbReference>
<feature type="chain" id="PRO_5031413185" description="Tetratricopeptide repeat protein" evidence="1">
    <location>
        <begin position="34"/>
        <end position="369"/>
    </location>
</feature>
<evidence type="ECO:0000313" key="3">
    <source>
        <dbReference type="Proteomes" id="UP000437638"/>
    </source>
</evidence>
<dbReference type="EMBL" id="WTKP01000001">
    <property type="protein sequence ID" value="MWJ26765.1"/>
    <property type="molecule type" value="Genomic_DNA"/>
</dbReference>
<dbReference type="SUPFAM" id="SSF81901">
    <property type="entry name" value="HCP-like"/>
    <property type="match status" value="1"/>
</dbReference>
<gene>
    <name evidence="2" type="ORF">GPM19_00835</name>
</gene>
<name>A0A7X3GXL0_9GAMM</name>
<evidence type="ECO:0008006" key="4">
    <source>
        <dbReference type="Google" id="ProtNLM"/>
    </source>
</evidence>
<feature type="signal peptide" evidence="1">
    <location>
        <begin position="1"/>
        <end position="33"/>
    </location>
</feature>
<reference evidence="2 3" key="1">
    <citation type="submission" date="2019-12" db="EMBL/GenBank/DDBJ databases">
        <title>Halomonas rutogse sp. nov. isolated from two lakes on Tibetan Plateau.</title>
        <authorList>
            <person name="Gao P."/>
        </authorList>
    </citation>
    <scope>NUCLEOTIDE SEQUENCE [LARGE SCALE GENOMIC DNA]</scope>
    <source>
        <strain evidence="2 3">ZH2S</strain>
    </source>
</reference>
<evidence type="ECO:0000256" key="1">
    <source>
        <dbReference type="SAM" id="SignalP"/>
    </source>
</evidence>
<keyword evidence="1" id="KW-0732">Signal</keyword>
<sequence length="369" mass="40997">MNAWRQTLSRLMRAGSRLLLVAILGAASLVAAAAPALPADIIADLSSLQKRLEQGEYQDVSRVALSQAERLEEGNASDRWASALYLQLAAGAEARLEHHENAADLLYRARQTPGLESQQYDRWLYEEASSRLSAGQIELATQRLAEWLETHPEQEREIWLMVQLLVRQERWDDAASWVDRALDETATLDSQQSALAVTVYQRAGNIDKALVVLEPGLDSDAPSVEWRRAAAMAQQLEQFALAAAIWDAGWRIGALEGAEDLLTLVQLHLRVGTPARAAEYLEQALSQGLVKQTPAHQRQLAQAWQAAKDQARALEAWQTVAERSGMAEDWLRLGQLAHGWGKTDATRHAWEQAAALGAEQARRWLARLE</sequence>
<dbReference type="Proteomes" id="UP000437638">
    <property type="component" value="Unassembled WGS sequence"/>
</dbReference>
<dbReference type="RefSeq" id="WP_160417000.1">
    <property type="nucleotide sequence ID" value="NZ_WTKP01000001.1"/>
</dbReference>